<feature type="site" description="Important for substrate specificity" evidence="3">
    <location>
        <position position="217"/>
    </location>
</feature>
<feature type="binding site" evidence="3">
    <location>
        <position position="8"/>
    </location>
    <ligand>
        <name>phosphate</name>
        <dbReference type="ChEBI" id="CHEBI:43474"/>
    </ligand>
</feature>
<keyword evidence="1 3" id="KW-0328">Glycosyltransferase</keyword>
<dbReference type="AlphaFoldDB" id="A0A9W5IQG5"/>
<dbReference type="GO" id="GO:0005829">
    <property type="term" value="C:cytosol"/>
    <property type="evidence" value="ECO:0007669"/>
    <property type="project" value="TreeGrafter"/>
</dbReference>
<evidence type="ECO:0000256" key="2">
    <source>
        <dbReference type="ARBA" id="ARBA00022679"/>
    </source>
</evidence>
<sequence>MLAIIGGSGLTKLPELEITERKIVRTPYGLTSSPILFGRLGRLDIVFLARHGFSHTIAPHEINYRANIWALHSLGVENIIAISSVVGINPDFENGSLVLPDDLIDYTYGRKDTFFEGQECPVVHTDFFNPYCDELRQELLNITKAHNVPIYDSAVYGCLQGPRRPTRAEIARYRRDGVDVLGMTGMPEAVLARELKMAYAHFCSVSSIDCFDSGVGTEGCNEQTSMTMTKIRQLLNGL</sequence>
<dbReference type="GO" id="GO:0019509">
    <property type="term" value="P:L-methionine salvage from methylthioadenosine"/>
    <property type="evidence" value="ECO:0007669"/>
    <property type="project" value="TreeGrafter"/>
</dbReference>
<comment type="caution">
    <text evidence="5">The sequence shown here is derived from an EMBL/GenBank/DDBJ whole genome shotgun (WGS) entry which is preliminary data.</text>
</comment>
<dbReference type="InterPro" id="IPR035994">
    <property type="entry name" value="Nucleoside_phosphorylase_sf"/>
</dbReference>
<feature type="domain" description="Nucleoside phosphorylase" evidence="4">
    <location>
        <begin position="2"/>
        <end position="211"/>
    </location>
</feature>
<evidence type="ECO:0000256" key="1">
    <source>
        <dbReference type="ARBA" id="ARBA00022676"/>
    </source>
</evidence>
<feature type="binding site" evidence="3">
    <location>
        <position position="183"/>
    </location>
    <ligand>
        <name>substrate</name>
    </ligand>
</feature>
<name>A0A9W5IQG5_NEISU</name>
<dbReference type="SUPFAM" id="SSF53167">
    <property type="entry name" value="Purine and uridine phosphorylases"/>
    <property type="match status" value="1"/>
</dbReference>
<comment type="similarity">
    <text evidence="3">Belongs to the PNP/MTAP phosphorylase family. MTAP subfamily.</text>
</comment>
<dbReference type="GO" id="GO:0017061">
    <property type="term" value="F:S-methyl-5-thioadenosine phosphorylase activity"/>
    <property type="evidence" value="ECO:0007669"/>
    <property type="project" value="InterPro"/>
</dbReference>
<evidence type="ECO:0000259" key="4">
    <source>
        <dbReference type="Pfam" id="PF01048"/>
    </source>
</evidence>
<accession>A0A9W5IQG5</accession>
<comment type="function">
    <text evidence="3">Purine nucleoside phosphorylase involved in purine salvage.</text>
</comment>
<dbReference type="CDD" id="cd09010">
    <property type="entry name" value="MTAP_SsMTAPII_like_MTIP"/>
    <property type="match status" value="1"/>
</dbReference>
<protein>
    <recommendedName>
        <fullName evidence="3">Purine nucleoside phosphorylase</fullName>
        <shortName evidence="3">PNP</shortName>
        <ecNumber evidence="3">2.4.2.1</ecNumber>
    </recommendedName>
</protein>
<comment type="pathway">
    <text evidence="3">Purine metabolism; purine nucleoside salvage.</text>
</comment>
<dbReference type="EMBL" id="ACEO02000008">
    <property type="protein sequence ID" value="EFC51821.1"/>
    <property type="molecule type" value="Genomic_DNA"/>
</dbReference>
<comment type="catalytic activity">
    <reaction evidence="3">
        <text>a purine D-ribonucleoside + phosphate = a purine nucleobase + alpha-D-ribose 1-phosphate</text>
        <dbReference type="Rhea" id="RHEA:19805"/>
        <dbReference type="ChEBI" id="CHEBI:26386"/>
        <dbReference type="ChEBI" id="CHEBI:43474"/>
        <dbReference type="ChEBI" id="CHEBI:57720"/>
        <dbReference type="ChEBI" id="CHEBI:142355"/>
        <dbReference type="EC" id="2.4.2.1"/>
    </reaction>
</comment>
<dbReference type="NCBIfam" id="NF006599">
    <property type="entry name" value="PRK09136.1"/>
    <property type="match status" value="1"/>
</dbReference>
<comment type="subunit">
    <text evidence="3">Homohexamer. Dimer of a homotrimer.</text>
</comment>
<evidence type="ECO:0000313" key="6">
    <source>
        <dbReference type="Proteomes" id="UP000004621"/>
    </source>
</evidence>
<dbReference type="PANTHER" id="PTHR42679:SF2">
    <property type="entry name" value="S-METHYL-5'-THIOADENOSINE PHOSPHORYLASE"/>
    <property type="match status" value="1"/>
</dbReference>
<dbReference type="Gene3D" id="3.40.50.1580">
    <property type="entry name" value="Nucleoside phosphorylase domain"/>
    <property type="match status" value="1"/>
</dbReference>
<feature type="binding site" evidence="3">
    <location>
        <begin position="50"/>
        <end position="51"/>
    </location>
    <ligand>
        <name>phosphate</name>
        <dbReference type="ChEBI" id="CHEBI:43474"/>
    </ligand>
</feature>
<dbReference type="InterPro" id="IPR000845">
    <property type="entry name" value="Nucleoside_phosphorylase_d"/>
</dbReference>
<comment type="miscellaneous">
    <text evidence="3">Although this enzyme belongs to the family of MTA phosphorylases based on sequence homology, it lacks several conserved amino acids in the substrate binding pocket that confer specificity towards MTA.</text>
</comment>
<gene>
    <name evidence="5" type="ORF">NEISUBOT_04812</name>
</gene>
<dbReference type="HAMAP" id="MF_01963">
    <property type="entry name" value="MTAP"/>
    <property type="match status" value="1"/>
</dbReference>
<dbReference type="EC" id="2.4.2.1" evidence="3"/>
<keyword evidence="3" id="KW-0660">Purine salvage</keyword>
<keyword evidence="2 3" id="KW-0808">Transferase</keyword>
<dbReference type="RefSeq" id="WP_003686342.1">
    <property type="nucleotide sequence ID" value="NZ_ACEO02000008.1"/>
</dbReference>
<dbReference type="Proteomes" id="UP000004621">
    <property type="component" value="Unassembled WGS sequence"/>
</dbReference>
<dbReference type="Pfam" id="PF01048">
    <property type="entry name" value="PNP_UDP_1"/>
    <property type="match status" value="1"/>
</dbReference>
<comment type="caution">
    <text evidence="3">Lacks conserved residue(s) required for the propagation of feature annotation.</text>
</comment>
<dbReference type="GO" id="GO:0006166">
    <property type="term" value="P:purine ribonucleoside salvage"/>
    <property type="evidence" value="ECO:0007669"/>
    <property type="project" value="UniProtKB-UniRule"/>
</dbReference>
<organism evidence="5 6">
    <name type="scientific">Neisseria subflava NJ9703</name>
    <dbReference type="NCBI Taxonomy" id="546268"/>
    <lineage>
        <taxon>Bacteria</taxon>
        <taxon>Pseudomonadati</taxon>
        <taxon>Pseudomonadota</taxon>
        <taxon>Betaproteobacteria</taxon>
        <taxon>Neisseriales</taxon>
        <taxon>Neisseriaceae</taxon>
        <taxon>Neisseria</taxon>
    </lineage>
</organism>
<evidence type="ECO:0000313" key="5">
    <source>
        <dbReference type="EMBL" id="EFC51821.1"/>
    </source>
</evidence>
<reference evidence="5 6" key="1">
    <citation type="submission" date="2010-01" db="EMBL/GenBank/DDBJ databases">
        <authorList>
            <person name="Weinstock G."/>
            <person name="Sodergren E."/>
            <person name="Clifton S."/>
            <person name="Fulton L."/>
            <person name="Fulton B."/>
            <person name="Courtney L."/>
            <person name="Fronick C."/>
            <person name="Harrison M."/>
            <person name="Strong C."/>
            <person name="Farmer C."/>
            <person name="Delahaunty K."/>
            <person name="Markovic C."/>
            <person name="Hall O."/>
            <person name="Minx P."/>
            <person name="Tomlinson C."/>
            <person name="Mitreva M."/>
            <person name="Nelson J."/>
            <person name="Hou S."/>
            <person name="Wollam A."/>
            <person name="Pepin K.H."/>
            <person name="Johnson M."/>
            <person name="Bhonagiri V."/>
            <person name="Nash W.E."/>
            <person name="Warren W."/>
            <person name="Chinwalla A."/>
            <person name="Mardis E.R."/>
            <person name="Wilson R.K."/>
        </authorList>
    </citation>
    <scope>NUCLEOTIDE SEQUENCE [LARGE SCALE GENOMIC DNA]</scope>
    <source>
        <strain evidence="5 6">NJ9703</strain>
    </source>
</reference>
<proteinExistence type="inferred from homology"/>
<dbReference type="PANTHER" id="PTHR42679">
    <property type="entry name" value="S-METHYL-5'-THIOADENOSINE PHOSPHORYLASE"/>
    <property type="match status" value="1"/>
</dbReference>
<dbReference type="InterPro" id="IPR010044">
    <property type="entry name" value="MTAP"/>
</dbReference>
<evidence type="ECO:0000256" key="3">
    <source>
        <dbReference type="HAMAP-Rule" id="MF_01963"/>
    </source>
</evidence>
<dbReference type="GeneID" id="49949518"/>
<feature type="binding site" evidence="3">
    <location>
        <position position="184"/>
    </location>
    <ligand>
        <name>phosphate</name>
        <dbReference type="ChEBI" id="CHEBI:43474"/>
    </ligand>
</feature>